<organism evidence="9 10">
    <name type="scientific">Kalanchoe fedtschenkoi</name>
    <name type="common">Lavender scallops</name>
    <name type="synonym">South American air plant</name>
    <dbReference type="NCBI Taxonomy" id="63787"/>
    <lineage>
        <taxon>Eukaryota</taxon>
        <taxon>Viridiplantae</taxon>
        <taxon>Streptophyta</taxon>
        <taxon>Embryophyta</taxon>
        <taxon>Tracheophyta</taxon>
        <taxon>Spermatophyta</taxon>
        <taxon>Magnoliopsida</taxon>
        <taxon>eudicotyledons</taxon>
        <taxon>Gunneridae</taxon>
        <taxon>Pentapetalae</taxon>
        <taxon>Saxifragales</taxon>
        <taxon>Crassulaceae</taxon>
        <taxon>Kalanchoe</taxon>
    </lineage>
</organism>
<evidence type="ECO:0000256" key="4">
    <source>
        <dbReference type="ARBA" id="ARBA00022989"/>
    </source>
</evidence>
<evidence type="ECO:0000259" key="8">
    <source>
        <dbReference type="Pfam" id="PF00892"/>
    </source>
</evidence>
<feature type="domain" description="EamA" evidence="8">
    <location>
        <begin position="16"/>
        <end position="149"/>
    </location>
</feature>
<dbReference type="GO" id="GO:0022857">
    <property type="term" value="F:transmembrane transporter activity"/>
    <property type="evidence" value="ECO:0007669"/>
    <property type="project" value="InterPro"/>
</dbReference>
<evidence type="ECO:0000313" key="9">
    <source>
        <dbReference type="EnsemblPlants" id="Kaladp0809s0072.1.v1.1"/>
    </source>
</evidence>
<feature type="transmembrane region" description="Helical" evidence="6">
    <location>
        <begin position="242"/>
        <end position="262"/>
    </location>
</feature>
<protein>
    <recommendedName>
        <fullName evidence="6">WAT1-related protein</fullName>
    </recommendedName>
</protein>
<evidence type="ECO:0000256" key="1">
    <source>
        <dbReference type="ARBA" id="ARBA00004141"/>
    </source>
</evidence>
<feature type="transmembrane region" description="Helical" evidence="6">
    <location>
        <begin position="177"/>
        <end position="197"/>
    </location>
</feature>
<evidence type="ECO:0000313" key="10">
    <source>
        <dbReference type="Proteomes" id="UP000594263"/>
    </source>
</evidence>
<dbReference type="GO" id="GO:0016020">
    <property type="term" value="C:membrane"/>
    <property type="evidence" value="ECO:0007669"/>
    <property type="project" value="UniProtKB-SubCell"/>
</dbReference>
<feature type="transmembrane region" description="Helical" evidence="6">
    <location>
        <begin position="209"/>
        <end position="230"/>
    </location>
</feature>
<dbReference type="OMA" id="ITEPECT"/>
<sequence>MWTMMGISEGLGPPVAMVLLEVIYSGMFILSKMALVDGLSIRVFVVYRQAVATLVLAPAAYFSSSCSLTWKSFWWIFLSAFVGATMNQNLALEGLYLASASVTCATSNLIPAITFVLSYFVGLEKLDFRSPRSYGKIIGTVVCITGAMVMDFLRGSKLLNAATASPILVGPVGERDWIVGCVCMIAYVFCWPIWLILQVPIIKCHPNHISASAWTCAFSVLQSAVVALVIDRDSRAWILKPNIELAACIYTGVFATGVAFFVQSWSISIKGPAYSAMFNPLSTVIVTIIESLFLQEALYIGSLAGGVAVIVGLYIVLWGKAGDSTREEAPNVQSVGKPESQDDLEDRLLASSTR</sequence>
<comment type="subcellular location">
    <subcellularLocation>
        <location evidence="1 6">Membrane</location>
        <topology evidence="1 6">Multi-pass membrane protein</topology>
    </subcellularLocation>
</comment>
<dbReference type="SUPFAM" id="SSF103481">
    <property type="entry name" value="Multidrug resistance efflux transporter EmrE"/>
    <property type="match status" value="2"/>
</dbReference>
<dbReference type="Proteomes" id="UP000594263">
    <property type="component" value="Unplaced"/>
</dbReference>
<dbReference type="PANTHER" id="PTHR31218">
    <property type="entry name" value="WAT1-RELATED PROTEIN"/>
    <property type="match status" value="1"/>
</dbReference>
<evidence type="ECO:0000256" key="6">
    <source>
        <dbReference type="RuleBase" id="RU363077"/>
    </source>
</evidence>
<dbReference type="EnsemblPlants" id="Kaladp0809s0072.1.v1.1">
    <property type="protein sequence ID" value="Kaladp0809s0072.1.v1.1"/>
    <property type="gene ID" value="Kaladp0809s0072.v1.1"/>
</dbReference>
<dbReference type="AlphaFoldDB" id="A0A7N1A984"/>
<evidence type="ECO:0000256" key="5">
    <source>
        <dbReference type="ARBA" id="ARBA00023136"/>
    </source>
</evidence>
<dbReference type="InterPro" id="IPR000620">
    <property type="entry name" value="EamA_dom"/>
</dbReference>
<dbReference type="InterPro" id="IPR037185">
    <property type="entry name" value="EmrE-like"/>
</dbReference>
<keyword evidence="3 6" id="KW-0812">Transmembrane</keyword>
<feature type="transmembrane region" description="Helical" evidence="6">
    <location>
        <begin position="12"/>
        <end position="35"/>
    </location>
</feature>
<feature type="transmembrane region" description="Helical" evidence="6">
    <location>
        <begin position="299"/>
        <end position="317"/>
    </location>
</feature>
<feature type="region of interest" description="Disordered" evidence="7">
    <location>
        <begin position="326"/>
        <end position="354"/>
    </location>
</feature>
<dbReference type="Gramene" id="Kaladp0809s0072.1.v1.1">
    <property type="protein sequence ID" value="Kaladp0809s0072.1.v1.1"/>
    <property type="gene ID" value="Kaladp0809s0072.v1.1"/>
</dbReference>
<proteinExistence type="inferred from homology"/>
<feature type="transmembrane region" description="Helical" evidence="6">
    <location>
        <begin position="41"/>
        <end position="61"/>
    </location>
</feature>
<keyword evidence="4 6" id="KW-1133">Transmembrane helix</keyword>
<feature type="transmembrane region" description="Helical" evidence="6">
    <location>
        <begin position="96"/>
        <end position="121"/>
    </location>
</feature>
<feature type="domain" description="EamA" evidence="8">
    <location>
        <begin position="180"/>
        <end position="317"/>
    </location>
</feature>
<evidence type="ECO:0000256" key="2">
    <source>
        <dbReference type="ARBA" id="ARBA00007635"/>
    </source>
</evidence>
<keyword evidence="5 6" id="KW-0472">Membrane</keyword>
<evidence type="ECO:0000256" key="7">
    <source>
        <dbReference type="SAM" id="MobiDB-lite"/>
    </source>
</evidence>
<dbReference type="Pfam" id="PF00892">
    <property type="entry name" value="EamA"/>
    <property type="match status" value="2"/>
</dbReference>
<reference evidence="9" key="1">
    <citation type="submission" date="2021-01" db="UniProtKB">
        <authorList>
            <consortium name="EnsemblPlants"/>
        </authorList>
    </citation>
    <scope>IDENTIFICATION</scope>
</reference>
<evidence type="ECO:0000256" key="3">
    <source>
        <dbReference type="ARBA" id="ARBA00022692"/>
    </source>
</evidence>
<keyword evidence="10" id="KW-1185">Reference proteome</keyword>
<dbReference type="InterPro" id="IPR030184">
    <property type="entry name" value="WAT1-related"/>
</dbReference>
<comment type="similarity">
    <text evidence="2 6">Belongs to the drug/metabolite transporter (DMT) superfamily. Plant drug/metabolite exporter (P-DME) (TC 2.A.7.4) family.</text>
</comment>
<name>A0A7N1A984_KALFE</name>
<accession>A0A7N1A984</accession>
<feature type="transmembrane region" description="Helical" evidence="6">
    <location>
        <begin position="133"/>
        <end position="153"/>
    </location>
</feature>
<feature type="transmembrane region" description="Helical" evidence="6">
    <location>
        <begin position="73"/>
        <end position="90"/>
    </location>
</feature>